<keyword evidence="3" id="KW-0786">Thiamine pyrophosphate</keyword>
<evidence type="ECO:0000313" key="6">
    <source>
        <dbReference type="Proteomes" id="UP000197679"/>
    </source>
</evidence>
<evidence type="ECO:0000256" key="1">
    <source>
        <dbReference type="ARBA" id="ARBA00001964"/>
    </source>
</evidence>
<dbReference type="PANTHER" id="PTHR43257">
    <property type="entry name" value="PYRUVATE DEHYDROGENASE E1 COMPONENT BETA SUBUNIT"/>
    <property type="match status" value="1"/>
</dbReference>
<keyword evidence="6" id="KW-1185">Reference proteome</keyword>
<dbReference type="AlphaFoldDB" id="A0A218NN23"/>
<protein>
    <submittedName>
        <fullName evidence="5">2-oxoacid dehydrogenase multienzyme complex, 2-oxoacid decarboxylase (E1) component subunit beta</fullName>
    </submittedName>
</protein>
<dbReference type="RefSeq" id="WP_420835677.1">
    <property type="nucleotide sequence ID" value="NZ_CP019964.1"/>
</dbReference>
<dbReference type="FunFam" id="3.40.50.970:FF:000001">
    <property type="entry name" value="Pyruvate dehydrogenase E1 beta subunit"/>
    <property type="match status" value="1"/>
</dbReference>
<dbReference type="InterPro" id="IPR009014">
    <property type="entry name" value="Transketo_C/PFOR_II"/>
</dbReference>
<dbReference type="Gene3D" id="3.40.50.970">
    <property type="match status" value="1"/>
</dbReference>
<dbReference type="EMBL" id="CP019964">
    <property type="protein sequence ID" value="ASI13863.1"/>
    <property type="molecule type" value="Genomic_DNA"/>
</dbReference>
<dbReference type="CDD" id="cd07036">
    <property type="entry name" value="TPP_PYR_E1-PDHc-beta_like"/>
    <property type="match status" value="1"/>
</dbReference>
<dbReference type="Pfam" id="PF02780">
    <property type="entry name" value="Transketolase_C"/>
    <property type="match status" value="1"/>
</dbReference>
<comment type="cofactor">
    <cofactor evidence="1">
        <name>thiamine diphosphate</name>
        <dbReference type="ChEBI" id="CHEBI:58937"/>
    </cofactor>
</comment>
<evidence type="ECO:0000256" key="2">
    <source>
        <dbReference type="ARBA" id="ARBA00023002"/>
    </source>
</evidence>
<dbReference type="GO" id="GO:0016491">
    <property type="term" value="F:oxidoreductase activity"/>
    <property type="evidence" value="ECO:0007669"/>
    <property type="project" value="UniProtKB-KW"/>
</dbReference>
<dbReference type="SUPFAM" id="SSF52518">
    <property type="entry name" value="Thiamin diphosphate-binding fold (THDP-binding)"/>
    <property type="match status" value="1"/>
</dbReference>
<dbReference type="GeneID" id="33314107"/>
<proteinExistence type="predicted"/>
<dbReference type="InterPro" id="IPR029061">
    <property type="entry name" value="THDP-binding"/>
</dbReference>
<dbReference type="PANTHER" id="PTHR43257:SF2">
    <property type="entry name" value="PYRUVATE DEHYDROGENASE E1 COMPONENT SUBUNIT BETA"/>
    <property type="match status" value="1"/>
</dbReference>
<name>A0A218NN23_9ARCH</name>
<reference evidence="5 6" key="1">
    <citation type="journal article" date="2017" name="Nat. Commun.">
        <title>'ARMAN' archaea depend on association with euryarchaeal host in culture and in situ.</title>
        <authorList>
            <person name="Golyshina O."/>
            <person name="Toshchakov S."/>
            <person name="Makarova K."/>
            <person name="Gavrilov S."/>
            <person name="Korzhenkov A."/>
            <person name="La Cono V."/>
            <person name="Arcadi E."/>
            <person name="Nechitaylo T."/>
            <person name="Ferrer M."/>
            <person name="Kublanov I."/>
            <person name="Wolf Y."/>
            <person name="Yakimov M."/>
            <person name="Golyshin P."/>
            <person name="Slesarev A."/>
            <person name="Kozyavkin S."/>
        </authorList>
    </citation>
    <scope>NUCLEOTIDE SEQUENCE [LARGE SCALE GENOMIC DNA]</scope>
    <source>
        <strain evidence="5 6">Mia14</strain>
    </source>
</reference>
<accession>A0A218NN23</accession>
<gene>
    <name evidence="5" type="ORF">Mia14_0550</name>
</gene>
<evidence type="ECO:0000313" key="5">
    <source>
        <dbReference type="EMBL" id="ASI13863.1"/>
    </source>
</evidence>
<dbReference type="Proteomes" id="UP000197679">
    <property type="component" value="Chromosome"/>
</dbReference>
<feature type="domain" description="Transketolase-like pyrimidine-binding" evidence="4">
    <location>
        <begin position="3"/>
        <end position="178"/>
    </location>
</feature>
<dbReference type="SMART" id="SM00861">
    <property type="entry name" value="Transket_pyr"/>
    <property type="match status" value="1"/>
</dbReference>
<dbReference type="KEGG" id="marh:Mia14_0550"/>
<evidence type="ECO:0000256" key="3">
    <source>
        <dbReference type="ARBA" id="ARBA00023052"/>
    </source>
</evidence>
<evidence type="ECO:0000259" key="4">
    <source>
        <dbReference type="SMART" id="SM00861"/>
    </source>
</evidence>
<keyword evidence="2" id="KW-0560">Oxidoreductase</keyword>
<dbReference type="GO" id="GO:0044272">
    <property type="term" value="P:sulfur compound biosynthetic process"/>
    <property type="evidence" value="ECO:0007669"/>
    <property type="project" value="UniProtKB-ARBA"/>
</dbReference>
<dbReference type="Gene3D" id="3.40.50.920">
    <property type="match status" value="1"/>
</dbReference>
<dbReference type="FunFam" id="3.40.50.920:FF:000001">
    <property type="entry name" value="Pyruvate dehydrogenase E1 beta subunit"/>
    <property type="match status" value="1"/>
</dbReference>
<dbReference type="SUPFAM" id="SSF52922">
    <property type="entry name" value="TK C-terminal domain-like"/>
    <property type="match status" value="1"/>
</dbReference>
<sequence length="321" mass="34941">MMANMISALNNALDLCLAENEDIVIMGEDVAKDGGVFRVTDGLLDKYGPTRVMNTPLAENSIIGTAVGMALGGMHPFPEIQFGGFSYQAFSQIMHHAARFRTRTRSKMPIPMVIRFPASGGVGGPEIHSESPEALFSHIGSLVVIEASTPYDAKGLLISASHLNDPVVFIEPTKLYRMFKQEVPEDSYEVPIGKANVVNHGDDITIITYGTMSPVVQNAVKDKKVSADVIDLRTINPLDEKTILDSVKRTGRALIVHEDQKSFSVGAEVSAVIAEKAMFELKAPILRVAGFHTPIPFAGYENYWIPNEKRVSQAIDSLLSA</sequence>
<dbReference type="InterPro" id="IPR005475">
    <property type="entry name" value="Transketolase-like_Pyr-bd"/>
</dbReference>
<organism evidence="5 6">
    <name type="scientific">Candidatus Mancarchaeum acidiphilum</name>
    <dbReference type="NCBI Taxonomy" id="1920749"/>
    <lineage>
        <taxon>Archaea</taxon>
        <taxon>Candidatus Micrarchaeota</taxon>
        <taxon>Candidatus Mancarchaeum</taxon>
    </lineage>
</organism>
<dbReference type="InterPro" id="IPR033248">
    <property type="entry name" value="Transketolase_C"/>
</dbReference>
<dbReference type="Pfam" id="PF02779">
    <property type="entry name" value="Transket_pyr"/>
    <property type="match status" value="1"/>
</dbReference>
<dbReference type="GO" id="GO:0006082">
    <property type="term" value="P:organic acid metabolic process"/>
    <property type="evidence" value="ECO:0007669"/>
    <property type="project" value="UniProtKB-ARBA"/>
</dbReference>